<accession>A0AAD3YB10</accession>
<evidence type="ECO:0000256" key="1">
    <source>
        <dbReference type="ARBA" id="ARBA00004831"/>
    </source>
</evidence>
<reference evidence="10" key="2">
    <citation type="submission" date="2023-06" db="EMBL/GenBank/DDBJ databases">
        <authorList>
            <person name="Kobayashi Y."/>
            <person name="Kayamori A."/>
            <person name="Aoki K."/>
            <person name="Shiwa Y."/>
            <person name="Fujita N."/>
            <person name="Sugita T."/>
            <person name="Iwasaki W."/>
            <person name="Tanaka N."/>
            <person name="Takashima M."/>
        </authorList>
    </citation>
    <scope>NUCLEOTIDE SEQUENCE</scope>
    <source>
        <strain evidence="10">HIS016</strain>
    </source>
</reference>
<dbReference type="GO" id="GO:0006145">
    <property type="term" value="P:purine nucleobase catabolic process"/>
    <property type="evidence" value="ECO:0007669"/>
    <property type="project" value="TreeGrafter"/>
</dbReference>
<dbReference type="EC" id="1.7.3.3" evidence="3"/>
<dbReference type="InterPro" id="IPR036291">
    <property type="entry name" value="NAD(P)-bd_dom_sf"/>
</dbReference>
<evidence type="ECO:0000313" key="10">
    <source>
        <dbReference type="EMBL" id="GMK56541.1"/>
    </source>
</evidence>
<evidence type="ECO:0000259" key="8">
    <source>
        <dbReference type="Pfam" id="PF00725"/>
    </source>
</evidence>
<organism evidence="10 11">
    <name type="scientific">Cutaneotrichosporon spelunceum</name>
    <dbReference type="NCBI Taxonomy" id="1672016"/>
    <lineage>
        <taxon>Eukaryota</taxon>
        <taxon>Fungi</taxon>
        <taxon>Dikarya</taxon>
        <taxon>Basidiomycota</taxon>
        <taxon>Agaricomycotina</taxon>
        <taxon>Tremellomycetes</taxon>
        <taxon>Trichosporonales</taxon>
        <taxon>Trichosporonaceae</taxon>
        <taxon>Cutaneotrichosporon</taxon>
    </lineage>
</organism>
<comment type="caution">
    <text evidence="10">The sequence shown here is derived from an EMBL/GenBank/DDBJ whole genome shotgun (WGS) entry which is preliminary data.</text>
</comment>
<dbReference type="GO" id="GO:0019628">
    <property type="term" value="P:urate catabolic process"/>
    <property type="evidence" value="ECO:0007669"/>
    <property type="project" value="TreeGrafter"/>
</dbReference>
<dbReference type="InterPro" id="IPR006176">
    <property type="entry name" value="3-OHacyl-CoA_DH_NAD-bd"/>
</dbReference>
<dbReference type="SUPFAM" id="SSF48179">
    <property type="entry name" value="6-phosphogluconate dehydrogenase C-terminal domain-like"/>
    <property type="match status" value="1"/>
</dbReference>
<dbReference type="GO" id="GO:0070403">
    <property type="term" value="F:NAD+ binding"/>
    <property type="evidence" value="ECO:0007669"/>
    <property type="project" value="InterPro"/>
</dbReference>
<evidence type="ECO:0000256" key="7">
    <source>
        <dbReference type="SAM" id="MobiDB-lite"/>
    </source>
</evidence>
<protein>
    <recommendedName>
        <fullName evidence="3">factor independent urate hydroxylase</fullName>
        <ecNumber evidence="3">1.7.3.3</ecNumber>
    </recommendedName>
    <alternativeName>
        <fullName evidence="6">Urate oxidase</fullName>
    </alternativeName>
</protein>
<dbReference type="InterPro" id="IPR013328">
    <property type="entry name" value="6PGD_dom2"/>
</dbReference>
<proteinExistence type="inferred from homology"/>
<evidence type="ECO:0000256" key="4">
    <source>
        <dbReference type="ARBA" id="ARBA00022631"/>
    </source>
</evidence>
<dbReference type="SUPFAM" id="SSF51735">
    <property type="entry name" value="NAD(P)-binding Rossmann-fold domains"/>
    <property type="match status" value="1"/>
</dbReference>
<evidence type="ECO:0000256" key="5">
    <source>
        <dbReference type="ARBA" id="ARBA00023002"/>
    </source>
</evidence>
<evidence type="ECO:0000259" key="9">
    <source>
        <dbReference type="Pfam" id="PF02737"/>
    </source>
</evidence>
<dbReference type="EMBL" id="BTCM01000003">
    <property type="protein sequence ID" value="GMK56541.1"/>
    <property type="molecule type" value="Genomic_DNA"/>
</dbReference>
<dbReference type="Proteomes" id="UP001222932">
    <property type="component" value="Unassembled WGS sequence"/>
</dbReference>
<evidence type="ECO:0000313" key="11">
    <source>
        <dbReference type="Proteomes" id="UP001222932"/>
    </source>
</evidence>
<comment type="similarity">
    <text evidence="2">Belongs to the uricase family.</text>
</comment>
<evidence type="ECO:0000256" key="2">
    <source>
        <dbReference type="ARBA" id="ARBA00009760"/>
    </source>
</evidence>
<dbReference type="PANTHER" id="PTHR42874:SF1">
    <property type="entry name" value="URICASE"/>
    <property type="match status" value="1"/>
</dbReference>
<dbReference type="NCBIfam" id="TIGR03383">
    <property type="entry name" value="urate_oxi"/>
    <property type="match status" value="1"/>
</dbReference>
<name>A0AAD3YB10_9TREE</name>
<feature type="compositionally biased region" description="Basic and acidic residues" evidence="7">
    <location>
        <begin position="587"/>
        <end position="597"/>
    </location>
</feature>
<dbReference type="PANTHER" id="PTHR42874">
    <property type="entry name" value="URICASE"/>
    <property type="match status" value="1"/>
</dbReference>
<dbReference type="GO" id="GO:0006631">
    <property type="term" value="P:fatty acid metabolic process"/>
    <property type="evidence" value="ECO:0007669"/>
    <property type="project" value="InterPro"/>
</dbReference>
<gene>
    <name evidence="10" type="ORF">CspeluHIS016_0303810</name>
</gene>
<feature type="domain" description="3-hydroxyacyl-CoA dehydrogenase NAD binding" evidence="9">
    <location>
        <begin position="371"/>
        <end position="487"/>
    </location>
</feature>
<dbReference type="Pfam" id="PF02737">
    <property type="entry name" value="3HCDH_N"/>
    <property type="match status" value="1"/>
</dbReference>
<reference evidence="10" key="1">
    <citation type="journal article" date="2023" name="BMC Genomics">
        <title>Chromosome-level genome assemblies of Cutaneotrichosporon spp. (Trichosporonales, Basidiomycota) reveal imbalanced evolution between nucleotide sequences and chromosome synteny.</title>
        <authorList>
            <person name="Kobayashi Y."/>
            <person name="Kayamori A."/>
            <person name="Aoki K."/>
            <person name="Shiwa Y."/>
            <person name="Matsutani M."/>
            <person name="Fujita N."/>
            <person name="Sugita T."/>
            <person name="Iwasaki W."/>
            <person name="Tanaka N."/>
            <person name="Takashima M."/>
        </authorList>
    </citation>
    <scope>NUCLEOTIDE SEQUENCE</scope>
    <source>
        <strain evidence="10">HIS016</strain>
    </source>
</reference>
<comment type="pathway">
    <text evidence="1">Purine metabolism; urate degradation; (S)-allantoin from urate: step 1/3.</text>
</comment>
<dbReference type="PRINTS" id="PR00093">
    <property type="entry name" value="URICASE"/>
</dbReference>
<dbReference type="Gene3D" id="1.10.1040.10">
    <property type="entry name" value="N-(1-d-carboxylethyl)-l-norvaline Dehydrogenase, domain 2"/>
    <property type="match status" value="1"/>
</dbReference>
<sequence length="612" mass="66954">MAPSNEPGYVSAHRYGKRLVRVARVVRENLYGEERHSFIEYTVRALIDGDIESSYTEANNKCVVPTDTVKNTVNVIAKTSPHVLDPGMFALHIATHFVNRYDHINKAYVDLTTHKWTRIPVEGKPHKWSFVRDGEEKQQVSCFVDGADKKNLKADLKCGLRDLSVCKTSGSAFEDFWTDEYTTLVAVKDRIFSTDVDCWYSVPLPKNIPLTIDNIGAIGKVLNLPKVAEIVRKDTLEVFATDESASVQATMYNTQQLVLKHCPVIESISYSLPNKHFIPINLSAFGLDNGLGYEGGCEVFHPVADPSGFIEATRSIGFYQFTIIYKMPTDPSPLRIAVLGAGQMGAGIAQVLVDAGHTVVSWDARPEAFSNLDKRIGTTTHLNEAVVGADLVLEAIAEDLEIKQEVYRRISALNGTCIVASNTSSLPAEKLAAALEPASRFAIAHFFNPANVVPLVEIVPAAQTAPETLQKLKEVMERAGKLPVVLKRAVPGFVANRLQAALYREAYALAAEGVASSEDIDLVVRAGLGSRWAAAGPMMVTDLGGLDIWKAVTGQLFPDLASDTTTPQAIEEAVKRGDLGSKTGRGNYEHDPDEDRRTTARMAAHFKLEFGQ</sequence>
<dbReference type="InterPro" id="IPR006108">
    <property type="entry name" value="3HC_DH_C"/>
</dbReference>
<feature type="region of interest" description="Disordered" evidence="7">
    <location>
        <begin position="577"/>
        <end position="597"/>
    </location>
</feature>
<dbReference type="Gene3D" id="3.40.50.720">
    <property type="entry name" value="NAD(P)-binding Rossmann-like Domain"/>
    <property type="match status" value="2"/>
</dbReference>
<dbReference type="GO" id="GO:0004846">
    <property type="term" value="F:urate oxidase activity"/>
    <property type="evidence" value="ECO:0007669"/>
    <property type="project" value="UniProtKB-EC"/>
</dbReference>
<keyword evidence="4" id="KW-0659">Purine metabolism</keyword>
<dbReference type="AlphaFoldDB" id="A0AAD3YB10"/>
<dbReference type="InterPro" id="IPR002042">
    <property type="entry name" value="Uricase"/>
</dbReference>
<dbReference type="Pfam" id="PF01014">
    <property type="entry name" value="Uricase"/>
    <property type="match status" value="2"/>
</dbReference>
<dbReference type="GO" id="GO:0016616">
    <property type="term" value="F:oxidoreductase activity, acting on the CH-OH group of donors, NAD or NADP as acceptor"/>
    <property type="evidence" value="ECO:0007669"/>
    <property type="project" value="InterPro"/>
</dbReference>
<dbReference type="Pfam" id="PF00725">
    <property type="entry name" value="3HCDH"/>
    <property type="match status" value="1"/>
</dbReference>
<feature type="domain" description="3-hydroxyacyl-CoA dehydrogenase C-terminal" evidence="8">
    <location>
        <begin position="492"/>
        <end position="589"/>
    </location>
</feature>
<dbReference type="GO" id="GO:0005777">
    <property type="term" value="C:peroxisome"/>
    <property type="evidence" value="ECO:0007669"/>
    <property type="project" value="TreeGrafter"/>
</dbReference>
<evidence type="ECO:0000256" key="6">
    <source>
        <dbReference type="ARBA" id="ARBA00031317"/>
    </source>
</evidence>
<dbReference type="Gene3D" id="3.10.270.10">
    <property type="entry name" value="Urate Oxidase"/>
    <property type="match status" value="1"/>
</dbReference>
<dbReference type="SUPFAM" id="SSF55620">
    <property type="entry name" value="Tetrahydrobiopterin biosynthesis enzymes-like"/>
    <property type="match status" value="2"/>
</dbReference>
<evidence type="ECO:0000256" key="3">
    <source>
        <dbReference type="ARBA" id="ARBA00012598"/>
    </source>
</evidence>
<keyword evidence="11" id="KW-1185">Reference proteome</keyword>
<keyword evidence="5" id="KW-0560">Oxidoreductase</keyword>
<dbReference type="InterPro" id="IPR008927">
    <property type="entry name" value="6-PGluconate_DH-like_C_sf"/>
</dbReference>